<protein>
    <submittedName>
        <fullName evidence="4">p-hydroxybenzoate hydroxylase</fullName>
        <ecNumber evidence="4">1.14.13.2</ecNumber>
    </submittedName>
</protein>
<evidence type="ECO:0000259" key="3">
    <source>
        <dbReference type="Pfam" id="PF01494"/>
    </source>
</evidence>
<dbReference type="Proteomes" id="UP000196581">
    <property type="component" value="Unassembled WGS sequence"/>
</dbReference>
<dbReference type="PANTHER" id="PTHR43004:SF3">
    <property type="entry name" value="P-HYDROXYBENZOATE HYDROXYLASE"/>
    <property type="match status" value="1"/>
</dbReference>
<accession>A0A1X6WZA3</accession>
<dbReference type="PANTHER" id="PTHR43004">
    <property type="entry name" value="TRK SYSTEM POTASSIUM UPTAKE PROTEIN"/>
    <property type="match status" value="1"/>
</dbReference>
<name>A0A1X6WZA3_9MICO</name>
<dbReference type="NCBIfam" id="NF006091">
    <property type="entry name" value="PRK08243.1"/>
    <property type="match status" value="1"/>
</dbReference>
<dbReference type="Gene3D" id="3.50.50.60">
    <property type="entry name" value="FAD/NAD(P)-binding domain"/>
    <property type="match status" value="1"/>
</dbReference>
<proteinExistence type="predicted"/>
<dbReference type="GO" id="GO:0018659">
    <property type="term" value="F:4-hydroxybenzoate 3-monooxygenase activity"/>
    <property type="evidence" value="ECO:0007669"/>
    <property type="project" value="UniProtKB-EC"/>
</dbReference>
<sequence>MAPPPEELRTTVAIVGAGPAGLALAHLLHTVGIDSIVVDNRDRETIATTHRAGILEQGSVELLADTGAVTRVHTHGHEHEGTVFRVDGVDHRIDFQGLVGASVWLYPQNEVFVDLAQTRDAAGGTVFYGVSDTSPAAFDTDRPHVDFTDADGTPRRIVCDWLVGADGSRSVCRNAIPEAERQRFSLEYPFAWFGILCEAPPSAPELIYSRSERGFALISQRSDTVQRMYFQCSPDEDASAWSDDRIFAELQARVDGPDGFELTTGPVFERTVLPFRSYVSEPMRSGRLLLAGDAAHTVPPTGAKGLNLALQDVRVLFEALRDAVLSGDESGVDGYSDRALQRVWKAQNFSYWVTSLMHRDPQAGDFETRRRAGELRGLLESDHGRAYLAEAYTGWPRESRLT</sequence>
<keyword evidence="1" id="KW-0285">Flavoprotein</keyword>
<dbReference type="InterPro" id="IPR036188">
    <property type="entry name" value="FAD/NAD-bd_sf"/>
</dbReference>
<reference evidence="5" key="1">
    <citation type="submission" date="2017-02" db="EMBL/GenBank/DDBJ databases">
        <authorList>
            <person name="Dridi B."/>
        </authorList>
    </citation>
    <scope>NUCLEOTIDE SEQUENCE [LARGE SCALE GENOMIC DNA]</scope>
    <source>
        <strain evidence="5">B Co 03.10</strain>
    </source>
</reference>
<keyword evidence="2" id="KW-0274">FAD</keyword>
<keyword evidence="5" id="KW-1185">Reference proteome</keyword>
<dbReference type="InterPro" id="IPR002938">
    <property type="entry name" value="FAD-bd"/>
</dbReference>
<evidence type="ECO:0000256" key="1">
    <source>
        <dbReference type="ARBA" id="ARBA00022630"/>
    </source>
</evidence>
<dbReference type="RefSeq" id="WP_087004122.1">
    <property type="nucleotide sequence ID" value="NZ_FWFF01000001.1"/>
</dbReference>
<dbReference type="InterPro" id="IPR050641">
    <property type="entry name" value="RIFMO-like"/>
</dbReference>
<feature type="domain" description="FAD-binding" evidence="3">
    <location>
        <begin position="9"/>
        <end position="349"/>
    </location>
</feature>
<organism evidence="4 5">
    <name type="scientific">Brevibacterium yomogidense</name>
    <dbReference type="NCBI Taxonomy" id="946573"/>
    <lineage>
        <taxon>Bacteria</taxon>
        <taxon>Bacillati</taxon>
        <taxon>Actinomycetota</taxon>
        <taxon>Actinomycetes</taxon>
        <taxon>Micrococcales</taxon>
        <taxon>Brevibacteriaceae</taxon>
        <taxon>Brevibacterium</taxon>
    </lineage>
</organism>
<dbReference type="GO" id="GO:0071949">
    <property type="term" value="F:FAD binding"/>
    <property type="evidence" value="ECO:0007669"/>
    <property type="project" value="InterPro"/>
</dbReference>
<keyword evidence="4" id="KW-0560">Oxidoreductase</keyword>
<evidence type="ECO:0000256" key="2">
    <source>
        <dbReference type="ARBA" id="ARBA00022827"/>
    </source>
</evidence>
<dbReference type="Pfam" id="PF01494">
    <property type="entry name" value="FAD_binding_3"/>
    <property type="match status" value="1"/>
</dbReference>
<dbReference type="PRINTS" id="PR00420">
    <property type="entry name" value="RNGMNOXGNASE"/>
</dbReference>
<dbReference type="SUPFAM" id="SSF54373">
    <property type="entry name" value="FAD-linked reductases, C-terminal domain"/>
    <property type="match status" value="1"/>
</dbReference>
<dbReference type="Gene3D" id="3.30.9.10">
    <property type="entry name" value="D-Amino Acid Oxidase, subunit A, domain 2"/>
    <property type="match status" value="1"/>
</dbReference>
<evidence type="ECO:0000313" key="4">
    <source>
        <dbReference type="EMBL" id="SLM91322.1"/>
    </source>
</evidence>
<dbReference type="EC" id="1.14.13.2" evidence="4"/>
<gene>
    <name evidence="4" type="ORF">FM105_02590</name>
</gene>
<dbReference type="AlphaFoldDB" id="A0A1X6WZA3"/>
<dbReference type="EMBL" id="FWFF01000001">
    <property type="protein sequence ID" value="SLM91322.1"/>
    <property type="molecule type" value="Genomic_DNA"/>
</dbReference>
<dbReference type="SUPFAM" id="SSF51905">
    <property type="entry name" value="FAD/NAD(P)-binding domain"/>
    <property type="match status" value="1"/>
</dbReference>
<evidence type="ECO:0000313" key="5">
    <source>
        <dbReference type="Proteomes" id="UP000196581"/>
    </source>
</evidence>